<dbReference type="EMBL" id="CP069798">
    <property type="protein sequence ID" value="QRQ81627.1"/>
    <property type="molecule type" value="Genomic_DNA"/>
</dbReference>
<dbReference type="RefSeq" id="WP_230338923.1">
    <property type="nucleotide sequence ID" value="NZ_CP069798.1"/>
</dbReference>
<dbReference type="AlphaFoldDB" id="A0A892ZIG3"/>
<dbReference type="Proteomes" id="UP000653156">
    <property type="component" value="Chromosome"/>
</dbReference>
<dbReference type="KEGG" id="ptes:JQU52_13165"/>
<evidence type="ECO:0000313" key="2">
    <source>
        <dbReference type="Proteomes" id="UP000653156"/>
    </source>
</evidence>
<sequence length="338" mass="38397">MSRSSTPLPYVLLHEAIDDDIRRAVLAANPTQNHHFIAQAEQRQFAFNTEVNPQNQNVYRWPLRAHQLQSADSVNIEHSLGAHNLYTLCFIDNSAKQYNLESWFNRYESGLEAHIAQLRALAAPTAASDGIRAVLKLKLLSLLRNPYNRQHWFCRHLHRLYLPSDNTPATDFLTLIRQRPDVEHPLRKRQFGWHTGEYAPWLAALYGMMCDSDCAPSRFEHILAALLAPPDAITLRLYRYTHGQCLFADCGFAIQADTQHIRIAFGVAADMFLLLQIAQPHWQALANTAASACPLPSPPTLTLIDNDHLQRQTYNRLCLAQARQAVYGKSAHADDYLL</sequence>
<accession>A0A892ZIG3</accession>
<reference evidence="1" key="1">
    <citation type="submission" date="2021-02" db="EMBL/GenBank/DDBJ databases">
        <title>Neisseriaceae sp. 26B isolated from the cloaca of a Common Toad-headed Turtle (Mesoclemmys nasuta).</title>
        <authorList>
            <person name="Spergser J."/>
            <person name="Busse H.-J."/>
        </authorList>
    </citation>
    <scope>NUCLEOTIDE SEQUENCE</scope>
    <source>
        <strain evidence="1">26B</strain>
    </source>
</reference>
<proteinExistence type="predicted"/>
<name>A0A892ZIG3_9NEIS</name>
<protein>
    <submittedName>
        <fullName evidence="1">DUF4238 domain-containing protein</fullName>
    </submittedName>
</protein>
<keyword evidence="2" id="KW-1185">Reference proteome</keyword>
<evidence type="ECO:0000313" key="1">
    <source>
        <dbReference type="EMBL" id="QRQ81627.1"/>
    </source>
</evidence>
<organism evidence="1 2">
    <name type="scientific">Paralysiella testudinis</name>
    <dbReference type="NCBI Taxonomy" id="2809020"/>
    <lineage>
        <taxon>Bacteria</taxon>
        <taxon>Pseudomonadati</taxon>
        <taxon>Pseudomonadota</taxon>
        <taxon>Betaproteobacteria</taxon>
        <taxon>Neisseriales</taxon>
        <taxon>Neisseriaceae</taxon>
        <taxon>Paralysiella</taxon>
    </lineage>
</organism>
<gene>
    <name evidence="1" type="ORF">JQU52_13165</name>
</gene>